<keyword evidence="1" id="KW-1133">Transmembrane helix</keyword>
<evidence type="ECO:0000256" key="1">
    <source>
        <dbReference type="SAM" id="Phobius"/>
    </source>
</evidence>
<dbReference type="RefSeq" id="WP_058309526.1">
    <property type="nucleotide sequence ID" value="NZ_CYTW01000001.1"/>
</dbReference>
<dbReference type="EMBL" id="CYTW01000001">
    <property type="protein sequence ID" value="CUJ83396.1"/>
    <property type="molecule type" value="Genomic_DNA"/>
</dbReference>
<keyword evidence="1" id="KW-0472">Membrane</keyword>
<reference evidence="4" key="1">
    <citation type="submission" date="2015-09" db="EMBL/GenBank/DDBJ databases">
        <authorList>
            <person name="Rodrigo-Torres Lidia"/>
            <person name="Arahal R.David."/>
        </authorList>
    </citation>
    <scope>NUCLEOTIDE SEQUENCE [LARGE SCALE GENOMIC DNA]</scope>
    <source>
        <strain evidence="4">CECT 7735</strain>
    </source>
</reference>
<gene>
    <name evidence="3" type="ORF">PH7735_00256</name>
</gene>
<dbReference type="GeneID" id="83879352"/>
<keyword evidence="2" id="KW-0732">Signal</keyword>
<dbReference type="STRING" id="1715693.PH7735_00256"/>
<sequence>MRVLGVLLLLIWPFALFAQSQDVPLVTVEVDPEVVAVGQPVVVRVTVLVPTWLPSPPVFPSFEIPNVIVRLPSRASGPTSQKIESETWSGVSRAYRMYPMTAGSFGLPSQSIEVTYADPENQSPIKVSVALPPVSFTAEIPEGAEDLDPLIVAENVTLDQSFEGPEDILNEGDAIIRTVEAKITGSSALFIPPLIETLENPSVQAYPKDGTVRETENRGVLSGSRQDSTTYVAQYGGTLALPDVSLRWFNTKTGTVETLVAEGRSFQIEAPDAPRTPLLSRQQWIVLIGLVLIIALILVVFRRYVWGTLVAWRAERKARYLESEKYAARLVGQAMGSRDLSSTRNALAVWSMRLAPVGGIADQELEQSLLALGAAQFSENEAGKPDWTRVGTAFAAARKVRRAAQELRQDSNSLPPLNPF</sequence>
<evidence type="ECO:0000256" key="2">
    <source>
        <dbReference type="SAM" id="SignalP"/>
    </source>
</evidence>
<proteinExistence type="predicted"/>
<evidence type="ECO:0000313" key="3">
    <source>
        <dbReference type="EMBL" id="CUJ83396.1"/>
    </source>
</evidence>
<feature type="chain" id="PRO_5006064771" description="Oxygen tolerance" evidence="2">
    <location>
        <begin position="19"/>
        <end position="420"/>
    </location>
</feature>
<organism evidence="3 4">
    <name type="scientific">Shimia thalassica</name>
    <dbReference type="NCBI Taxonomy" id="1715693"/>
    <lineage>
        <taxon>Bacteria</taxon>
        <taxon>Pseudomonadati</taxon>
        <taxon>Pseudomonadota</taxon>
        <taxon>Alphaproteobacteria</taxon>
        <taxon>Rhodobacterales</taxon>
        <taxon>Roseobacteraceae</taxon>
    </lineage>
</organism>
<keyword evidence="4" id="KW-1185">Reference proteome</keyword>
<feature type="signal peptide" evidence="2">
    <location>
        <begin position="1"/>
        <end position="18"/>
    </location>
</feature>
<dbReference type="PANTHER" id="PTHR40940:SF1">
    <property type="entry name" value="PROTEIN BATD"/>
    <property type="match status" value="1"/>
</dbReference>
<evidence type="ECO:0008006" key="5">
    <source>
        <dbReference type="Google" id="ProtNLM"/>
    </source>
</evidence>
<feature type="transmembrane region" description="Helical" evidence="1">
    <location>
        <begin position="284"/>
        <end position="305"/>
    </location>
</feature>
<name>A0A0P1I0Q0_9RHOB</name>
<evidence type="ECO:0000313" key="4">
    <source>
        <dbReference type="Proteomes" id="UP000051870"/>
    </source>
</evidence>
<dbReference type="PANTHER" id="PTHR40940">
    <property type="entry name" value="PROTEIN BATD-RELATED"/>
    <property type="match status" value="1"/>
</dbReference>
<dbReference type="InterPro" id="IPR025738">
    <property type="entry name" value="BatD"/>
</dbReference>
<protein>
    <recommendedName>
        <fullName evidence="5">Oxygen tolerance</fullName>
    </recommendedName>
</protein>
<dbReference type="Proteomes" id="UP000051870">
    <property type="component" value="Unassembled WGS sequence"/>
</dbReference>
<accession>A0A0P1I0Q0</accession>
<keyword evidence="1" id="KW-0812">Transmembrane</keyword>
<dbReference type="AlphaFoldDB" id="A0A0P1I0Q0"/>